<dbReference type="GeneID" id="54552902"/>
<sequence length="165" mass="17805">MSFISLSQDPFAWHDSCQPSECRGASDRLEPMNYADCSGGGGGMMSCIGCGAGGNACTREQMAIDRNVGFVCATAVVQRCTAASERSLAIGAQRNDGGRGQPAGQMMCHVTRGVLFRRTVWWLRCVARDLKSKGIFDGLFTCGDGKAEVGCWLCTVRYYPVVRIQ</sequence>
<evidence type="ECO:0000313" key="1">
    <source>
        <dbReference type="EMBL" id="KAF2277176.1"/>
    </source>
</evidence>
<name>A0A6A6JNE3_WESOR</name>
<dbReference type="EMBL" id="ML986491">
    <property type="protein sequence ID" value="KAF2277176.1"/>
    <property type="molecule type" value="Genomic_DNA"/>
</dbReference>
<dbReference type="Proteomes" id="UP000800097">
    <property type="component" value="Unassembled WGS sequence"/>
</dbReference>
<dbReference type="RefSeq" id="XP_033654715.1">
    <property type="nucleotide sequence ID" value="XM_033799727.1"/>
</dbReference>
<proteinExistence type="predicted"/>
<protein>
    <submittedName>
        <fullName evidence="1">Uncharacterized protein</fullName>
    </submittedName>
</protein>
<organism evidence="1 2">
    <name type="scientific">Westerdykella ornata</name>
    <dbReference type="NCBI Taxonomy" id="318751"/>
    <lineage>
        <taxon>Eukaryota</taxon>
        <taxon>Fungi</taxon>
        <taxon>Dikarya</taxon>
        <taxon>Ascomycota</taxon>
        <taxon>Pezizomycotina</taxon>
        <taxon>Dothideomycetes</taxon>
        <taxon>Pleosporomycetidae</taxon>
        <taxon>Pleosporales</taxon>
        <taxon>Sporormiaceae</taxon>
        <taxon>Westerdykella</taxon>
    </lineage>
</organism>
<gene>
    <name evidence="1" type="ORF">EI97DRAFT_441922</name>
</gene>
<keyword evidence="2" id="KW-1185">Reference proteome</keyword>
<accession>A0A6A6JNE3</accession>
<dbReference type="AlphaFoldDB" id="A0A6A6JNE3"/>
<evidence type="ECO:0000313" key="2">
    <source>
        <dbReference type="Proteomes" id="UP000800097"/>
    </source>
</evidence>
<reference evidence="1" key="1">
    <citation type="journal article" date="2020" name="Stud. Mycol.">
        <title>101 Dothideomycetes genomes: a test case for predicting lifestyles and emergence of pathogens.</title>
        <authorList>
            <person name="Haridas S."/>
            <person name="Albert R."/>
            <person name="Binder M."/>
            <person name="Bloem J."/>
            <person name="Labutti K."/>
            <person name="Salamov A."/>
            <person name="Andreopoulos B."/>
            <person name="Baker S."/>
            <person name="Barry K."/>
            <person name="Bills G."/>
            <person name="Bluhm B."/>
            <person name="Cannon C."/>
            <person name="Castanera R."/>
            <person name="Culley D."/>
            <person name="Daum C."/>
            <person name="Ezra D."/>
            <person name="Gonzalez J."/>
            <person name="Henrissat B."/>
            <person name="Kuo A."/>
            <person name="Liang C."/>
            <person name="Lipzen A."/>
            <person name="Lutzoni F."/>
            <person name="Magnuson J."/>
            <person name="Mondo S."/>
            <person name="Nolan M."/>
            <person name="Ohm R."/>
            <person name="Pangilinan J."/>
            <person name="Park H.-J."/>
            <person name="Ramirez L."/>
            <person name="Alfaro M."/>
            <person name="Sun H."/>
            <person name="Tritt A."/>
            <person name="Yoshinaga Y."/>
            <person name="Zwiers L.-H."/>
            <person name="Turgeon B."/>
            <person name="Goodwin S."/>
            <person name="Spatafora J."/>
            <person name="Crous P."/>
            <person name="Grigoriev I."/>
        </authorList>
    </citation>
    <scope>NUCLEOTIDE SEQUENCE</scope>
    <source>
        <strain evidence="1">CBS 379.55</strain>
    </source>
</reference>